<keyword evidence="1 3" id="KW-0853">WD repeat</keyword>
<feature type="compositionally biased region" description="Low complexity" evidence="4">
    <location>
        <begin position="401"/>
        <end position="425"/>
    </location>
</feature>
<dbReference type="GO" id="GO:0045013">
    <property type="term" value="P:carbon catabolite repression of transcription"/>
    <property type="evidence" value="ECO:0007669"/>
    <property type="project" value="TreeGrafter"/>
</dbReference>
<evidence type="ECO:0000256" key="1">
    <source>
        <dbReference type="ARBA" id="ARBA00022574"/>
    </source>
</evidence>
<feature type="compositionally biased region" description="Polar residues" evidence="4">
    <location>
        <begin position="775"/>
        <end position="796"/>
    </location>
</feature>
<organism evidence="5 6">
    <name type="scientific">Testicularia cyperi</name>
    <dbReference type="NCBI Taxonomy" id="1882483"/>
    <lineage>
        <taxon>Eukaryota</taxon>
        <taxon>Fungi</taxon>
        <taxon>Dikarya</taxon>
        <taxon>Basidiomycota</taxon>
        <taxon>Ustilaginomycotina</taxon>
        <taxon>Ustilaginomycetes</taxon>
        <taxon>Ustilaginales</taxon>
        <taxon>Anthracoideaceae</taxon>
        <taxon>Testicularia</taxon>
    </lineage>
</organism>
<feature type="region of interest" description="Disordered" evidence="4">
    <location>
        <begin position="770"/>
        <end position="796"/>
    </location>
</feature>
<dbReference type="OrthoDB" id="3367at2759"/>
<dbReference type="GO" id="GO:0051286">
    <property type="term" value="C:cell tip"/>
    <property type="evidence" value="ECO:0007669"/>
    <property type="project" value="TreeGrafter"/>
</dbReference>
<dbReference type="AlphaFoldDB" id="A0A317XN80"/>
<dbReference type="EMBL" id="KZ819195">
    <property type="protein sequence ID" value="PWY99541.1"/>
    <property type="molecule type" value="Genomic_DNA"/>
</dbReference>
<gene>
    <name evidence="5" type="ORF">BCV70DRAFT_191650</name>
</gene>
<name>A0A317XN80_9BASI</name>
<feature type="region of interest" description="Disordered" evidence="4">
    <location>
        <begin position="808"/>
        <end position="828"/>
    </location>
</feature>
<feature type="compositionally biased region" description="Polar residues" evidence="4">
    <location>
        <begin position="809"/>
        <end position="828"/>
    </location>
</feature>
<evidence type="ECO:0000256" key="2">
    <source>
        <dbReference type="ARBA" id="ARBA00022737"/>
    </source>
</evidence>
<evidence type="ECO:0000256" key="3">
    <source>
        <dbReference type="PROSITE-ProRule" id="PRU00221"/>
    </source>
</evidence>
<dbReference type="GO" id="GO:0005634">
    <property type="term" value="C:nucleus"/>
    <property type="evidence" value="ECO:0007669"/>
    <property type="project" value="TreeGrafter"/>
</dbReference>
<dbReference type="SMART" id="SM00320">
    <property type="entry name" value="WD40"/>
    <property type="match status" value="4"/>
</dbReference>
<dbReference type="FunCoup" id="A0A317XN80">
    <property type="interactions" value="64"/>
</dbReference>
<dbReference type="PROSITE" id="PS50082">
    <property type="entry name" value="WD_REPEATS_2"/>
    <property type="match status" value="1"/>
</dbReference>
<evidence type="ECO:0000256" key="4">
    <source>
        <dbReference type="SAM" id="MobiDB-lite"/>
    </source>
</evidence>
<dbReference type="Gene3D" id="2.130.10.10">
    <property type="entry name" value="YVTN repeat-like/Quinoprotein amine dehydrogenase"/>
    <property type="match status" value="2"/>
</dbReference>
<protein>
    <submittedName>
        <fullName evidence="5">WD40 repeat-like protein</fullName>
    </submittedName>
</protein>
<dbReference type="SUPFAM" id="SSF50978">
    <property type="entry name" value="WD40 repeat-like"/>
    <property type="match status" value="1"/>
</dbReference>
<dbReference type="GO" id="GO:0032153">
    <property type="term" value="C:cell division site"/>
    <property type="evidence" value="ECO:0007669"/>
    <property type="project" value="TreeGrafter"/>
</dbReference>
<keyword evidence="6" id="KW-1185">Reference proteome</keyword>
<reference evidence="5 6" key="1">
    <citation type="journal article" date="2018" name="Mol. Biol. Evol.">
        <title>Broad Genomic Sampling Reveals a Smut Pathogenic Ancestry of the Fungal Clade Ustilaginomycotina.</title>
        <authorList>
            <person name="Kijpornyongpan T."/>
            <person name="Mondo S.J."/>
            <person name="Barry K."/>
            <person name="Sandor L."/>
            <person name="Lee J."/>
            <person name="Lipzen A."/>
            <person name="Pangilinan J."/>
            <person name="LaButti K."/>
            <person name="Hainaut M."/>
            <person name="Henrissat B."/>
            <person name="Grigoriev I.V."/>
            <person name="Spatafora J.W."/>
            <person name="Aime M.C."/>
        </authorList>
    </citation>
    <scope>NUCLEOTIDE SEQUENCE [LARGE SCALE GENOMIC DNA]</scope>
    <source>
        <strain evidence="5 6">MCA 3645</strain>
    </source>
</reference>
<dbReference type="PANTHER" id="PTHR14107:SF16">
    <property type="entry name" value="AT02583P"/>
    <property type="match status" value="1"/>
</dbReference>
<feature type="repeat" description="WD" evidence="3">
    <location>
        <begin position="562"/>
        <end position="603"/>
    </location>
</feature>
<keyword evidence="2" id="KW-0677">Repeat</keyword>
<evidence type="ECO:0000313" key="6">
    <source>
        <dbReference type="Proteomes" id="UP000246740"/>
    </source>
</evidence>
<accession>A0A317XN80</accession>
<dbReference type="InterPro" id="IPR001680">
    <property type="entry name" value="WD40_rpt"/>
</dbReference>
<dbReference type="Pfam" id="PF00400">
    <property type="entry name" value="WD40"/>
    <property type="match status" value="2"/>
</dbReference>
<evidence type="ECO:0000313" key="5">
    <source>
        <dbReference type="EMBL" id="PWY99541.1"/>
    </source>
</evidence>
<dbReference type="InterPro" id="IPR015943">
    <property type="entry name" value="WD40/YVTN_repeat-like_dom_sf"/>
</dbReference>
<dbReference type="InParanoid" id="A0A317XN80"/>
<dbReference type="PROSITE" id="PS50294">
    <property type="entry name" value="WD_REPEATS_REGION"/>
    <property type="match status" value="1"/>
</dbReference>
<dbReference type="STRING" id="1882483.A0A317XN80"/>
<proteinExistence type="predicted"/>
<feature type="region of interest" description="Disordered" evidence="4">
    <location>
        <begin position="336"/>
        <end position="366"/>
    </location>
</feature>
<sequence>MYPIAFPPTTMRPLPGGTSLISAQTVPAATAAVMTTESFDAPEGTYVCSARFTSPPQPMIHLNPLPTTQAQFAAIYPPPRVSTASLRYPATSKNSKAAEKQREAAKAAAAAAAAMASSTSPLASQGIDAPPSHLTGGLPPSATGPLAGIAGIGGSGMGFAGLGESMGKLSAKPSRPKNNLKNTSSNFVNRMMTHPELNKILAARTDTEHFTFMTNARSFFWLADTDGKQKESLARITFSTSPSCLDVNQFTRAHDRLDIVVGFVTGDLIWLDPIASRYTRINKGGCITPAPVTQVRWLPGSENLIMAAHADGTMLVYDRDREDSTDFVPAVWNAASDTRSSSDPNGSSSALQAATSGSSTQPTSPLVHTFAAAGTPTSAAGALSNDPSVDSSARPGLGQRTATASTATTNDAAETVTSSTSSDSVPHQAPRRDSRPGLLAAGGVSSRQSDGSETEREPLLLVTKPGAPPIASGLAPGSLQARQFQEAATAAAAAASLSTNGMSGKGKETPWARLNPVSHWAVSRTRITDFAFSPDFSHVAIVAEDGILRIANINTERLLDVFHSYFGGLHCVVWSPDAKFVLTGGQDDLVTVWSPREGRIVARCQGHTSFVTGLAWDPWRWSSDDRTYRFGSVGEDCKLILWDFSSAALNRPKSHAPHLHGASGAGSTYSLVDKQSALRSPSGFSSRRVSTGLDGPLAQSHSPYAQGHGQGGAGIAVDDVIEHPSLPRSEVAILQPTVTVDVDGDIPTALRFGPDKLVVVRKSAAIDTFTRPSPRRSTLPASHSNSHAGVSANPNPATSIRAAMLAGSTRRNGSATPNSHRLQSGITA</sequence>
<dbReference type="Proteomes" id="UP000246740">
    <property type="component" value="Unassembled WGS sequence"/>
</dbReference>
<dbReference type="PANTHER" id="PTHR14107">
    <property type="entry name" value="WD REPEAT PROTEIN"/>
    <property type="match status" value="1"/>
</dbReference>
<feature type="region of interest" description="Disordered" evidence="4">
    <location>
        <begin position="378"/>
        <end position="456"/>
    </location>
</feature>
<dbReference type="InterPro" id="IPR036322">
    <property type="entry name" value="WD40_repeat_dom_sf"/>
</dbReference>
<dbReference type="InterPro" id="IPR051362">
    <property type="entry name" value="WD_repeat_creC_regulators"/>
</dbReference>